<sequence length="231" mass="25963">MTDTIMQQVTEKVRKAIEDASSARPLPTFNYMPTMHCESAHRHAFIGCPRRSDEVREMAYSERDGRSRDRNHDHSTGMRNALHELADKGQINHFLKRELCFLRKERDPARPELGEGECSTMIEATIAGGGEPTGNHLPPITLRRQGQGKKPRADVPTAYNIILGRPTLHLLKAFEADDGSIGKLQADQCTARECYLFSIRLLVERLADIDPQGLPLQIKSSGLHFPFLPKP</sequence>
<evidence type="ECO:0000313" key="1">
    <source>
        <dbReference type="EMBL" id="KAJ8439298.1"/>
    </source>
</evidence>
<dbReference type="EMBL" id="JAKOGI010000223">
    <property type="protein sequence ID" value="KAJ8439298.1"/>
    <property type="molecule type" value="Genomic_DNA"/>
</dbReference>
<evidence type="ECO:0000313" key="2">
    <source>
        <dbReference type="Proteomes" id="UP001153076"/>
    </source>
</evidence>
<gene>
    <name evidence="1" type="ORF">Cgig2_006434</name>
</gene>
<comment type="caution">
    <text evidence="1">The sequence shown here is derived from an EMBL/GenBank/DDBJ whole genome shotgun (WGS) entry which is preliminary data.</text>
</comment>
<dbReference type="Proteomes" id="UP001153076">
    <property type="component" value="Unassembled WGS sequence"/>
</dbReference>
<proteinExistence type="predicted"/>
<protein>
    <submittedName>
        <fullName evidence="1">Uncharacterized protein</fullName>
    </submittedName>
</protein>
<dbReference type="AlphaFoldDB" id="A0A9Q1K9K6"/>
<keyword evidence="2" id="KW-1185">Reference proteome</keyword>
<name>A0A9Q1K9K6_9CARY</name>
<reference evidence="1" key="1">
    <citation type="submission" date="2022-04" db="EMBL/GenBank/DDBJ databases">
        <title>Carnegiea gigantea Genome sequencing and assembly v2.</title>
        <authorList>
            <person name="Copetti D."/>
            <person name="Sanderson M.J."/>
            <person name="Burquez A."/>
            <person name="Wojciechowski M.F."/>
        </authorList>
    </citation>
    <scope>NUCLEOTIDE SEQUENCE</scope>
    <source>
        <strain evidence="1">SGP5-SGP5p</strain>
        <tissue evidence="1">Aerial part</tissue>
    </source>
</reference>
<organism evidence="1 2">
    <name type="scientific">Carnegiea gigantea</name>
    <dbReference type="NCBI Taxonomy" id="171969"/>
    <lineage>
        <taxon>Eukaryota</taxon>
        <taxon>Viridiplantae</taxon>
        <taxon>Streptophyta</taxon>
        <taxon>Embryophyta</taxon>
        <taxon>Tracheophyta</taxon>
        <taxon>Spermatophyta</taxon>
        <taxon>Magnoliopsida</taxon>
        <taxon>eudicotyledons</taxon>
        <taxon>Gunneridae</taxon>
        <taxon>Pentapetalae</taxon>
        <taxon>Caryophyllales</taxon>
        <taxon>Cactineae</taxon>
        <taxon>Cactaceae</taxon>
        <taxon>Cactoideae</taxon>
        <taxon>Echinocereeae</taxon>
        <taxon>Carnegiea</taxon>
    </lineage>
</organism>
<accession>A0A9Q1K9K6</accession>